<dbReference type="Proteomes" id="UP000887580">
    <property type="component" value="Unplaced"/>
</dbReference>
<protein>
    <submittedName>
        <fullName evidence="2">Uncharacterized protein</fullName>
    </submittedName>
</protein>
<proteinExistence type="predicted"/>
<evidence type="ECO:0000313" key="1">
    <source>
        <dbReference type="Proteomes" id="UP000887580"/>
    </source>
</evidence>
<evidence type="ECO:0000313" key="2">
    <source>
        <dbReference type="WBParaSite" id="PS1159_v2.g16783.t2"/>
    </source>
</evidence>
<accession>A0AC35FEJ1</accession>
<name>A0AC35FEJ1_9BILA</name>
<dbReference type="WBParaSite" id="PS1159_v2.g16783.t2">
    <property type="protein sequence ID" value="PS1159_v2.g16783.t2"/>
    <property type="gene ID" value="PS1159_v2.g16783"/>
</dbReference>
<sequence length="258" mass="28952">MNFISILFFFATIFLVVAIEEEITSGVPGKNPKLVELTFVADESLTSRGFKCTSDWCQTYYPKLVELTFVADESLTSRGFKCTSDWCQTYCKQKSANRKFSSSCDETESCHCKFEPPPGFSMTPTKTVTLIAPSNKTAGVHAKHIANMTKAECTQEWCNDYCQIKSNGRKFIGKCDSPLSCVCEFQRQPITTDENVKSEEPKMSRKAAKCTQEFCSNFCESKSDGREFKAVCDDSEACKCHFTWRKTVTSFMASAGPM</sequence>
<reference evidence="2" key="1">
    <citation type="submission" date="2022-11" db="UniProtKB">
        <authorList>
            <consortium name="WormBaseParasite"/>
        </authorList>
    </citation>
    <scope>IDENTIFICATION</scope>
</reference>
<organism evidence="1 2">
    <name type="scientific">Panagrolaimus sp. PS1159</name>
    <dbReference type="NCBI Taxonomy" id="55785"/>
    <lineage>
        <taxon>Eukaryota</taxon>
        <taxon>Metazoa</taxon>
        <taxon>Ecdysozoa</taxon>
        <taxon>Nematoda</taxon>
        <taxon>Chromadorea</taxon>
        <taxon>Rhabditida</taxon>
        <taxon>Tylenchina</taxon>
        <taxon>Panagrolaimomorpha</taxon>
        <taxon>Panagrolaimoidea</taxon>
        <taxon>Panagrolaimidae</taxon>
        <taxon>Panagrolaimus</taxon>
    </lineage>
</organism>